<sequence>MKETEKYLNQKVLILGLAKSGYAVAKLLLRLGASIVVNDQTDLSDNAQAHELEEQGVKVVSGFHPTELLDDSFSFMVKNPGISYDNVMVQRAKELNLPILTEPEIAADVTEARIVAITGSNGKTTTTMLATEIINKALPNGRAYAVGNIGRPIAELALDVTKDDVLVLEISSFQLLGTRNFHPAVAAIVDIYPTHLDYHKTFENYIAAKLLITSNQTNTDYFIANFDQKEILERELADTKAHVVTFSMEDKTADYYAGETALYANGEALLPVQEVKLPGRHNLQNALVASAIGQLFGATKKEIAAVLTTFSGVKHRIQFVTEFNGRNIYNDSKSTNIEAATVAINSFKQPEVLIAGGLDRGFTFEQLKQPLQQHVKAVILYGETKFLLAETAKDAGIKDIKIVDTLEQAVPQAYEASESGDVILFSPACASWDQFRTFEERGDKFIEYVDKLMERTN</sequence>
<evidence type="ECO:0000256" key="8">
    <source>
        <dbReference type="ARBA" id="ARBA00022598"/>
    </source>
</evidence>
<comment type="similarity">
    <text evidence="4 17">Belongs to the MurCDEF family.</text>
</comment>
<dbReference type="GO" id="GO:0009252">
    <property type="term" value="P:peptidoglycan biosynthetic process"/>
    <property type="evidence" value="ECO:0007669"/>
    <property type="project" value="UniProtKB-UniRule"/>
</dbReference>
<dbReference type="GO" id="GO:0005737">
    <property type="term" value="C:cytoplasm"/>
    <property type="evidence" value="ECO:0007669"/>
    <property type="project" value="UniProtKB-SubCell"/>
</dbReference>
<dbReference type="InterPro" id="IPR036565">
    <property type="entry name" value="Mur-like_cat_sf"/>
</dbReference>
<dbReference type="PANTHER" id="PTHR43692">
    <property type="entry name" value="UDP-N-ACETYLMURAMOYLALANINE--D-GLUTAMATE LIGASE"/>
    <property type="match status" value="1"/>
</dbReference>
<evidence type="ECO:0000256" key="6">
    <source>
        <dbReference type="ARBA" id="ARBA00015655"/>
    </source>
</evidence>
<comment type="subcellular location">
    <subcellularLocation>
        <location evidence="2 17 18">Cytoplasm</location>
    </subcellularLocation>
</comment>
<dbReference type="GO" id="GO:0008764">
    <property type="term" value="F:UDP-N-acetylmuramoylalanine-D-glutamate ligase activity"/>
    <property type="evidence" value="ECO:0007669"/>
    <property type="project" value="UniProtKB-UniRule"/>
</dbReference>
<evidence type="ECO:0000256" key="3">
    <source>
        <dbReference type="ARBA" id="ARBA00004752"/>
    </source>
</evidence>
<dbReference type="SUPFAM" id="SSF53623">
    <property type="entry name" value="MurD-like peptide ligases, catalytic domain"/>
    <property type="match status" value="1"/>
</dbReference>
<keyword evidence="7 17" id="KW-0963">Cytoplasm</keyword>
<evidence type="ECO:0000256" key="4">
    <source>
        <dbReference type="ARBA" id="ARBA00010416"/>
    </source>
</evidence>
<comment type="caution">
    <text evidence="21">The sequence shown here is derived from an EMBL/GenBank/DDBJ whole genome shotgun (WGS) entry which is preliminary data.</text>
</comment>
<dbReference type="Gene3D" id="3.40.50.720">
    <property type="entry name" value="NAD(P)-binding Rossmann-like Domain"/>
    <property type="match status" value="1"/>
</dbReference>
<evidence type="ECO:0000256" key="13">
    <source>
        <dbReference type="ARBA" id="ARBA00023316"/>
    </source>
</evidence>
<keyword evidence="12 17" id="KW-0573">Peptidoglycan synthesis</keyword>
<evidence type="ECO:0000256" key="15">
    <source>
        <dbReference type="ARBA" id="ARBA00032324"/>
    </source>
</evidence>
<dbReference type="Gene3D" id="3.40.1190.10">
    <property type="entry name" value="Mur-like, catalytic domain"/>
    <property type="match status" value="1"/>
</dbReference>
<evidence type="ECO:0000313" key="21">
    <source>
        <dbReference type="EMBL" id="KRK38633.1"/>
    </source>
</evidence>
<evidence type="ECO:0000256" key="1">
    <source>
        <dbReference type="ARBA" id="ARBA00002734"/>
    </source>
</evidence>
<dbReference type="PANTHER" id="PTHR43692:SF1">
    <property type="entry name" value="UDP-N-ACETYLMURAMOYLALANINE--D-GLUTAMATE LIGASE"/>
    <property type="match status" value="1"/>
</dbReference>
<dbReference type="RefSeq" id="WP_056946064.1">
    <property type="nucleotide sequence ID" value="NZ_AZCV01000001.1"/>
</dbReference>
<evidence type="ECO:0000259" key="19">
    <source>
        <dbReference type="Pfam" id="PF02875"/>
    </source>
</evidence>
<dbReference type="EMBL" id="AZCV01000001">
    <property type="protein sequence ID" value="KRK38633.1"/>
    <property type="molecule type" value="Genomic_DNA"/>
</dbReference>
<comment type="catalytic activity">
    <reaction evidence="16 17 18">
        <text>UDP-N-acetyl-alpha-D-muramoyl-L-alanine + D-glutamate + ATP = UDP-N-acetyl-alpha-D-muramoyl-L-alanyl-D-glutamate + ADP + phosphate + H(+)</text>
        <dbReference type="Rhea" id="RHEA:16429"/>
        <dbReference type="ChEBI" id="CHEBI:15378"/>
        <dbReference type="ChEBI" id="CHEBI:29986"/>
        <dbReference type="ChEBI" id="CHEBI:30616"/>
        <dbReference type="ChEBI" id="CHEBI:43474"/>
        <dbReference type="ChEBI" id="CHEBI:83898"/>
        <dbReference type="ChEBI" id="CHEBI:83900"/>
        <dbReference type="ChEBI" id="CHEBI:456216"/>
        <dbReference type="EC" id="6.3.2.9"/>
    </reaction>
</comment>
<keyword evidence="13 17" id="KW-0961">Cell wall biogenesis/degradation</keyword>
<evidence type="ECO:0000256" key="2">
    <source>
        <dbReference type="ARBA" id="ARBA00004496"/>
    </source>
</evidence>
<dbReference type="NCBIfam" id="TIGR01087">
    <property type="entry name" value="murD"/>
    <property type="match status" value="1"/>
</dbReference>
<dbReference type="InterPro" id="IPR004101">
    <property type="entry name" value="Mur_ligase_C"/>
</dbReference>
<keyword evidence="11 17" id="KW-0133">Cell shape</keyword>
<reference evidence="21 22" key="1">
    <citation type="journal article" date="2015" name="Genome Announc.">
        <title>Expanding the biotechnology potential of lactobacilli through comparative genomics of 213 strains and associated genera.</title>
        <authorList>
            <person name="Sun Z."/>
            <person name="Harris H.M."/>
            <person name="McCann A."/>
            <person name="Guo C."/>
            <person name="Argimon S."/>
            <person name="Zhang W."/>
            <person name="Yang X."/>
            <person name="Jeffery I.B."/>
            <person name="Cooney J.C."/>
            <person name="Kagawa T.F."/>
            <person name="Liu W."/>
            <person name="Song Y."/>
            <person name="Salvetti E."/>
            <person name="Wrobel A."/>
            <person name="Rasinkangas P."/>
            <person name="Parkhill J."/>
            <person name="Rea M.C."/>
            <person name="O'Sullivan O."/>
            <person name="Ritari J."/>
            <person name="Douillard F.P."/>
            <person name="Paul Ross R."/>
            <person name="Yang R."/>
            <person name="Briner A.E."/>
            <person name="Felis G.E."/>
            <person name="de Vos W.M."/>
            <person name="Barrangou R."/>
            <person name="Klaenhammer T.R."/>
            <person name="Caufield P.W."/>
            <person name="Cui Y."/>
            <person name="Zhang H."/>
            <person name="O'Toole P.W."/>
        </authorList>
    </citation>
    <scope>NUCLEOTIDE SEQUENCE [LARGE SCALE GENOMIC DNA]</scope>
    <source>
        <strain evidence="21 22">DSM 20534</strain>
    </source>
</reference>
<evidence type="ECO:0000256" key="7">
    <source>
        <dbReference type="ARBA" id="ARBA00022490"/>
    </source>
</evidence>
<evidence type="ECO:0000259" key="20">
    <source>
        <dbReference type="Pfam" id="PF08245"/>
    </source>
</evidence>
<proteinExistence type="inferred from homology"/>
<evidence type="ECO:0000256" key="11">
    <source>
        <dbReference type="ARBA" id="ARBA00022960"/>
    </source>
</evidence>
<keyword evidence="17 18" id="KW-0131">Cell cycle</keyword>
<dbReference type="GO" id="GO:0071555">
    <property type="term" value="P:cell wall organization"/>
    <property type="evidence" value="ECO:0007669"/>
    <property type="project" value="UniProtKB-KW"/>
</dbReference>
<comment type="pathway">
    <text evidence="3 17 18">Cell wall biogenesis; peptidoglycan biosynthesis.</text>
</comment>
<dbReference type="GO" id="GO:0008360">
    <property type="term" value="P:regulation of cell shape"/>
    <property type="evidence" value="ECO:0007669"/>
    <property type="project" value="UniProtKB-KW"/>
</dbReference>
<evidence type="ECO:0000256" key="5">
    <source>
        <dbReference type="ARBA" id="ARBA00012212"/>
    </source>
</evidence>
<dbReference type="GO" id="GO:0051301">
    <property type="term" value="P:cell division"/>
    <property type="evidence" value="ECO:0007669"/>
    <property type="project" value="UniProtKB-KW"/>
</dbReference>
<evidence type="ECO:0000256" key="10">
    <source>
        <dbReference type="ARBA" id="ARBA00022840"/>
    </source>
</evidence>
<dbReference type="InterPro" id="IPR013221">
    <property type="entry name" value="Mur_ligase_cen"/>
</dbReference>
<dbReference type="PATRIC" id="fig|1423722.3.peg.325"/>
<dbReference type="SUPFAM" id="SSF51984">
    <property type="entry name" value="MurCD N-terminal domain"/>
    <property type="match status" value="1"/>
</dbReference>
<name>A0A0R1GXX7_9LACO</name>
<evidence type="ECO:0000256" key="16">
    <source>
        <dbReference type="ARBA" id="ARBA00047632"/>
    </source>
</evidence>
<dbReference type="AlphaFoldDB" id="A0A0R1GXX7"/>
<gene>
    <name evidence="17" type="primary">murD</name>
    <name evidence="21" type="ORF">FC62_GL000320</name>
</gene>
<evidence type="ECO:0000256" key="17">
    <source>
        <dbReference type="HAMAP-Rule" id="MF_00639"/>
    </source>
</evidence>
<feature type="domain" description="Mur ligase C-terminal" evidence="19">
    <location>
        <begin position="315"/>
        <end position="429"/>
    </location>
</feature>
<keyword evidence="8 17" id="KW-0436">Ligase</keyword>
<dbReference type="UniPathway" id="UPA00219"/>
<dbReference type="InterPro" id="IPR036615">
    <property type="entry name" value="Mur_ligase_C_dom_sf"/>
</dbReference>
<dbReference type="SUPFAM" id="SSF53244">
    <property type="entry name" value="MurD-like peptide ligases, peptide-binding domain"/>
    <property type="match status" value="1"/>
</dbReference>
<dbReference type="InterPro" id="IPR005762">
    <property type="entry name" value="MurD"/>
</dbReference>
<dbReference type="Gene3D" id="3.90.190.20">
    <property type="entry name" value="Mur ligase, C-terminal domain"/>
    <property type="match status" value="1"/>
</dbReference>
<organism evidence="21 22">
    <name type="scientific">Amylolactobacillus amylotrophicus DSM 20534</name>
    <dbReference type="NCBI Taxonomy" id="1423722"/>
    <lineage>
        <taxon>Bacteria</taxon>
        <taxon>Bacillati</taxon>
        <taxon>Bacillota</taxon>
        <taxon>Bacilli</taxon>
        <taxon>Lactobacillales</taxon>
        <taxon>Lactobacillaceae</taxon>
        <taxon>Amylolactobacillus</taxon>
    </lineage>
</organism>
<dbReference type="GO" id="GO:0005524">
    <property type="term" value="F:ATP binding"/>
    <property type="evidence" value="ECO:0007669"/>
    <property type="project" value="UniProtKB-UniRule"/>
</dbReference>
<evidence type="ECO:0000256" key="14">
    <source>
        <dbReference type="ARBA" id="ARBA00030398"/>
    </source>
</evidence>
<protein>
    <recommendedName>
        <fullName evidence="6 17">UDP-N-acetylmuramoylalanine--D-glutamate ligase</fullName>
        <ecNumber evidence="5 17">6.3.2.9</ecNumber>
    </recommendedName>
    <alternativeName>
        <fullName evidence="15 17">D-glutamic acid-adding enzyme</fullName>
    </alternativeName>
    <alternativeName>
        <fullName evidence="14 17">UDP-N-acetylmuramoyl-L-alanyl-D-glutamate synthetase</fullName>
    </alternativeName>
</protein>
<evidence type="ECO:0000256" key="18">
    <source>
        <dbReference type="RuleBase" id="RU003664"/>
    </source>
</evidence>
<keyword evidence="17 18" id="KW-0132">Cell division</keyword>
<evidence type="ECO:0000313" key="22">
    <source>
        <dbReference type="Proteomes" id="UP000050909"/>
    </source>
</evidence>
<dbReference type="HAMAP" id="MF_00639">
    <property type="entry name" value="MurD"/>
    <property type="match status" value="1"/>
</dbReference>
<comment type="function">
    <text evidence="1 17 18">Cell wall formation. Catalyzes the addition of glutamate to the nucleotide precursor UDP-N-acetylmuramoyl-L-alanine (UMA).</text>
</comment>
<dbReference type="Pfam" id="PF08245">
    <property type="entry name" value="Mur_ligase_M"/>
    <property type="match status" value="1"/>
</dbReference>
<accession>A0A0R1GXX7</accession>
<feature type="domain" description="Mur ligase central" evidence="20">
    <location>
        <begin position="117"/>
        <end position="292"/>
    </location>
</feature>
<keyword evidence="9 17" id="KW-0547">Nucleotide-binding</keyword>
<evidence type="ECO:0000256" key="9">
    <source>
        <dbReference type="ARBA" id="ARBA00022741"/>
    </source>
</evidence>
<keyword evidence="22" id="KW-1185">Reference proteome</keyword>
<evidence type="ECO:0000256" key="12">
    <source>
        <dbReference type="ARBA" id="ARBA00022984"/>
    </source>
</evidence>
<feature type="binding site" evidence="17">
    <location>
        <begin position="119"/>
        <end position="125"/>
    </location>
    <ligand>
        <name>ATP</name>
        <dbReference type="ChEBI" id="CHEBI:30616"/>
    </ligand>
</feature>
<keyword evidence="10 17" id="KW-0067">ATP-binding</keyword>
<dbReference type="Proteomes" id="UP000050909">
    <property type="component" value="Unassembled WGS sequence"/>
</dbReference>
<dbReference type="EC" id="6.3.2.9" evidence="5 17"/>
<dbReference type="Pfam" id="PF02875">
    <property type="entry name" value="Mur_ligase_C"/>
    <property type="match status" value="1"/>
</dbReference>
<dbReference type="Pfam" id="PF21799">
    <property type="entry name" value="MurD-like_N"/>
    <property type="match status" value="1"/>
</dbReference>